<sequence length="338" mass="36064">MNAVDRELTDMMAAVFARHREQHPPEKIATWDDGLWAQLSELGLTRLTGSADLGGSGAGWAEAAELLRAAATHGVRVPLAEHDLLACRLLEDAGLPVDDERRTVCLLDHTGTARGVPWAEEVDRVVTVWHHGGACLVADVPTAELRITHGVNSAGEPRDTVTADPHLLTGITVPGTAIERLWLRGALARGVQVCAALDRILDMSVTHAVERVQFGRPLAKFQAVQTLVADIAAQASLARAATEAAVAAAVRTDWSGEELDFLVAVARSCAGHATSVVVRNAHQVHGAMGATLEHRLHEFTGAALAWRSEFGSVRSWDDKLTTAAMAAARDGLWPLITT</sequence>
<dbReference type="PANTHER" id="PTHR43884:SF20">
    <property type="entry name" value="ACYL-COA DEHYDROGENASE FADE28"/>
    <property type="match status" value="1"/>
</dbReference>
<dbReference type="PANTHER" id="PTHR43884">
    <property type="entry name" value="ACYL-COA DEHYDROGENASE"/>
    <property type="match status" value="1"/>
</dbReference>
<dbReference type="Gene3D" id="1.20.140.10">
    <property type="entry name" value="Butyryl-CoA Dehydrogenase, subunit A, domain 3"/>
    <property type="match status" value="1"/>
</dbReference>
<dbReference type="Gene3D" id="1.10.540.10">
    <property type="entry name" value="Acyl-CoA dehydrogenase/oxidase, N-terminal domain"/>
    <property type="match status" value="1"/>
</dbReference>
<evidence type="ECO:0000259" key="6">
    <source>
        <dbReference type="Pfam" id="PF00441"/>
    </source>
</evidence>
<keyword evidence="8" id="KW-1185">Reference proteome</keyword>
<dbReference type="InterPro" id="IPR009075">
    <property type="entry name" value="AcylCo_DH/oxidase_C"/>
</dbReference>
<organism evidence="7 8">
    <name type="scientific">Nocardia ignorata</name>
    <dbReference type="NCBI Taxonomy" id="145285"/>
    <lineage>
        <taxon>Bacteria</taxon>
        <taxon>Bacillati</taxon>
        <taxon>Actinomycetota</taxon>
        <taxon>Actinomycetes</taxon>
        <taxon>Mycobacteriales</taxon>
        <taxon>Nocardiaceae</taxon>
        <taxon>Nocardia</taxon>
    </lineage>
</organism>
<reference evidence="7 8" key="1">
    <citation type="submission" date="2019-03" db="EMBL/GenBank/DDBJ databases">
        <title>Genomic Encyclopedia of Type Strains, Phase IV (KMG-IV): sequencing the most valuable type-strain genomes for metagenomic binning, comparative biology and taxonomic classification.</title>
        <authorList>
            <person name="Goeker M."/>
        </authorList>
    </citation>
    <scope>NUCLEOTIDE SEQUENCE [LARGE SCALE GENOMIC DNA]</scope>
    <source>
        <strain evidence="7 8">DSM 44496</strain>
    </source>
</reference>
<gene>
    <name evidence="7" type="ORF">DFR75_104160</name>
</gene>
<keyword evidence="5" id="KW-0560">Oxidoreductase</keyword>
<name>A0A4R6PJE7_NOCIG</name>
<evidence type="ECO:0000256" key="3">
    <source>
        <dbReference type="ARBA" id="ARBA00022630"/>
    </source>
</evidence>
<dbReference type="InterPro" id="IPR036250">
    <property type="entry name" value="AcylCo_DH-like_C"/>
</dbReference>
<keyword evidence="4" id="KW-0274">FAD</keyword>
<comment type="caution">
    <text evidence="7">The sequence shown here is derived from an EMBL/GenBank/DDBJ whole genome shotgun (WGS) entry which is preliminary data.</text>
</comment>
<evidence type="ECO:0000313" key="7">
    <source>
        <dbReference type="EMBL" id="TDP37810.1"/>
    </source>
</evidence>
<dbReference type="InterPro" id="IPR037069">
    <property type="entry name" value="AcylCoA_DH/ox_N_sf"/>
</dbReference>
<feature type="domain" description="Acyl-CoA dehydrogenase/oxidase C-terminal" evidence="6">
    <location>
        <begin position="187"/>
        <end position="305"/>
    </location>
</feature>
<evidence type="ECO:0000256" key="4">
    <source>
        <dbReference type="ARBA" id="ARBA00022827"/>
    </source>
</evidence>
<accession>A0A4R6PJE7</accession>
<proteinExistence type="inferred from homology"/>
<evidence type="ECO:0000256" key="1">
    <source>
        <dbReference type="ARBA" id="ARBA00001974"/>
    </source>
</evidence>
<dbReference type="SUPFAM" id="SSF47203">
    <property type="entry name" value="Acyl-CoA dehydrogenase C-terminal domain-like"/>
    <property type="match status" value="1"/>
</dbReference>
<dbReference type="GO" id="GO:0003995">
    <property type="term" value="F:acyl-CoA dehydrogenase activity"/>
    <property type="evidence" value="ECO:0007669"/>
    <property type="project" value="TreeGrafter"/>
</dbReference>
<dbReference type="RefSeq" id="WP_067488610.1">
    <property type="nucleotide sequence ID" value="NZ_SNXK01000004.1"/>
</dbReference>
<dbReference type="Pfam" id="PF00441">
    <property type="entry name" value="Acyl-CoA_dh_1"/>
    <property type="match status" value="1"/>
</dbReference>
<keyword evidence="3" id="KW-0285">Flavoprotein</keyword>
<evidence type="ECO:0000256" key="5">
    <source>
        <dbReference type="ARBA" id="ARBA00023002"/>
    </source>
</evidence>
<dbReference type="Proteomes" id="UP000295087">
    <property type="component" value="Unassembled WGS sequence"/>
</dbReference>
<protein>
    <submittedName>
        <fullName evidence="7">Acyl-CoA dehydrogenase</fullName>
    </submittedName>
</protein>
<comment type="similarity">
    <text evidence="2">Belongs to the acyl-CoA dehydrogenase family.</text>
</comment>
<evidence type="ECO:0000256" key="2">
    <source>
        <dbReference type="ARBA" id="ARBA00009347"/>
    </source>
</evidence>
<dbReference type="InterPro" id="IPR009100">
    <property type="entry name" value="AcylCoA_DH/oxidase_NM_dom_sf"/>
</dbReference>
<dbReference type="GO" id="GO:0050660">
    <property type="term" value="F:flavin adenine dinucleotide binding"/>
    <property type="evidence" value="ECO:0007669"/>
    <property type="project" value="InterPro"/>
</dbReference>
<comment type="cofactor">
    <cofactor evidence="1">
        <name>FAD</name>
        <dbReference type="ChEBI" id="CHEBI:57692"/>
    </cofactor>
</comment>
<dbReference type="EMBL" id="SNXK01000004">
    <property type="protein sequence ID" value="TDP37810.1"/>
    <property type="molecule type" value="Genomic_DNA"/>
</dbReference>
<dbReference type="SUPFAM" id="SSF56645">
    <property type="entry name" value="Acyl-CoA dehydrogenase NM domain-like"/>
    <property type="match status" value="1"/>
</dbReference>
<evidence type="ECO:0000313" key="8">
    <source>
        <dbReference type="Proteomes" id="UP000295087"/>
    </source>
</evidence>
<dbReference type="AlphaFoldDB" id="A0A4R6PJE7"/>